<dbReference type="OrthoDB" id="3438345at2759"/>
<dbReference type="Proteomes" id="UP000310066">
    <property type="component" value="Unassembled WGS sequence"/>
</dbReference>
<dbReference type="EMBL" id="NAJP01000061">
    <property type="protein sequence ID" value="TKA36261.1"/>
    <property type="molecule type" value="Genomic_DNA"/>
</dbReference>
<dbReference type="PROSITE" id="PS50181">
    <property type="entry name" value="FBOX"/>
    <property type="match status" value="1"/>
</dbReference>
<protein>
    <recommendedName>
        <fullName evidence="1">F-box domain-containing protein</fullName>
    </recommendedName>
</protein>
<name>A0A4U0UKK8_9PEZI</name>
<dbReference type="InterPro" id="IPR036047">
    <property type="entry name" value="F-box-like_dom_sf"/>
</dbReference>
<sequence>MGIGGRQSFSVVHKASAMANGRPSVLDSLPTDLIDCILADLSLDDLRNLRLVSHGVNIAASSEHFKSFCRTKTVVLSAPALARLMDHITPGSIACHLQHLNITGVLFITSSLEKILRTKTEPADYMAIFGIRRGAHGEQAHFRSRRVPVSPESLVERQRECEALRTRLEQAALERSLGRDCSALVELFRRIRQPGVSHDLHSITLEVAVERFLDRRSAPRHCDAWRPVCETAAHTFQTTMRALAAAGLSLQRLDTFTGFSTCSLTSFDLGSMLDDHPADIFDGVLQDIRSFSICTSQRVQLLIGFALDWAIPKRDDEVYERRVVISDQDWQELSAHMQWSTVDEAEWEATATGPRDTTGLAQLLAKMSRLLYLGLLNSRLPYRVFDAFHTPEWGKTRFAHLVCASGLQRSKSITLCNHTADHSDLLTFLEVNPDLQAVEFCDVSVKSSWQPVFACLTKPQSRITRLILGNLFESTATGVSYPIIIQGTPGGFASAAKVAFVVEGREAVLRGITYKQRELWPPPCVLHSVQRQP</sequence>
<accession>A0A4U0UKK8</accession>
<proteinExistence type="predicted"/>
<comment type="caution">
    <text evidence="2">The sequence shown here is derived from an EMBL/GenBank/DDBJ whole genome shotgun (WGS) entry which is preliminary data.</text>
</comment>
<dbReference type="SMART" id="SM00256">
    <property type="entry name" value="FBOX"/>
    <property type="match status" value="1"/>
</dbReference>
<dbReference type="SUPFAM" id="SSF81383">
    <property type="entry name" value="F-box domain"/>
    <property type="match status" value="1"/>
</dbReference>
<organism evidence="2 3">
    <name type="scientific">Friedmanniomyces endolithicus</name>
    <dbReference type="NCBI Taxonomy" id="329885"/>
    <lineage>
        <taxon>Eukaryota</taxon>
        <taxon>Fungi</taxon>
        <taxon>Dikarya</taxon>
        <taxon>Ascomycota</taxon>
        <taxon>Pezizomycotina</taxon>
        <taxon>Dothideomycetes</taxon>
        <taxon>Dothideomycetidae</taxon>
        <taxon>Mycosphaerellales</taxon>
        <taxon>Teratosphaeriaceae</taxon>
        <taxon>Friedmanniomyces</taxon>
    </lineage>
</organism>
<evidence type="ECO:0000313" key="2">
    <source>
        <dbReference type="EMBL" id="TKA36261.1"/>
    </source>
</evidence>
<dbReference type="AlphaFoldDB" id="A0A4U0UKK8"/>
<dbReference type="Pfam" id="PF00646">
    <property type="entry name" value="F-box"/>
    <property type="match status" value="1"/>
</dbReference>
<evidence type="ECO:0000259" key="1">
    <source>
        <dbReference type="PROSITE" id="PS50181"/>
    </source>
</evidence>
<reference evidence="2 3" key="1">
    <citation type="submission" date="2017-03" db="EMBL/GenBank/DDBJ databases">
        <title>Genomes of endolithic fungi from Antarctica.</title>
        <authorList>
            <person name="Coleine C."/>
            <person name="Masonjones S."/>
            <person name="Stajich J.E."/>
        </authorList>
    </citation>
    <scope>NUCLEOTIDE SEQUENCE [LARGE SCALE GENOMIC DNA]</scope>
    <source>
        <strain evidence="2 3">CCFEE 5311</strain>
    </source>
</reference>
<feature type="domain" description="F-box" evidence="1">
    <location>
        <begin position="23"/>
        <end position="68"/>
    </location>
</feature>
<evidence type="ECO:0000313" key="3">
    <source>
        <dbReference type="Proteomes" id="UP000310066"/>
    </source>
</evidence>
<dbReference type="InterPro" id="IPR001810">
    <property type="entry name" value="F-box_dom"/>
</dbReference>
<gene>
    <name evidence="2" type="ORF">B0A54_13195</name>
</gene>